<comment type="caution">
    <text evidence="1">The sequence shown here is derived from an EMBL/GenBank/DDBJ whole genome shotgun (WGS) entry which is preliminary data.</text>
</comment>
<reference evidence="1 2" key="1">
    <citation type="journal article" date="2021" name="Sci. Rep.">
        <title>The distribution of antibiotic resistance genes in chicken gut microbiota commensals.</title>
        <authorList>
            <person name="Juricova H."/>
            <person name="Matiasovicova J."/>
            <person name="Kubasova T."/>
            <person name="Cejkova D."/>
            <person name="Rychlik I."/>
        </authorList>
    </citation>
    <scope>NUCLEOTIDE SEQUENCE [LARGE SCALE GENOMIC DNA]</scope>
    <source>
        <strain evidence="1 2">An425</strain>
    </source>
</reference>
<accession>A0ABS2G5G8</accession>
<sequence length="182" mass="21633">MKRNMEYSFSKIVHNRLALLLEMIENISQKCKEYGFNRQSFYNIKAQNNEIYLQTFFKLAKMLKISPAKLLEICLLENKMNSEIKSLYLENLSENEYEFDYKKLKSIYSERRTNLKEEGDTLVDILNEKSKEGLILEQRQIENVLAGKNCSLKAYLYTCELLKISPIETMKNCIKEEKKWQL</sequence>
<gene>
    <name evidence="1" type="ORF">H6A04_10080</name>
</gene>
<name>A0ABS2G5G8_FUSMR</name>
<proteinExistence type="predicted"/>
<protein>
    <recommendedName>
        <fullName evidence="3">XRE family transcriptional regulator</fullName>
    </recommendedName>
</protein>
<evidence type="ECO:0008006" key="3">
    <source>
        <dbReference type="Google" id="ProtNLM"/>
    </source>
</evidence>
<dbReference type="Proteomes" id="UP000728968">
    <property type="component" value="Unassembled WGS sequence"/>
</dbReference>
<organism evidence="1 2">
    <name type="scientific">Fusobacterium mortiferum</name>
    <dbReference type="NCBI Taxonomy" id="850"/>
    <lineage>
        <taxon>Bacteria</taxon>
        <taxon>Fusobacteriati</taxon>
        <taxon>Fusobacteriota</taxon>
        <taxon>Fusobacteriia</taxon>
        <taxon>Fusobacteriales</taxon>
        <taxon>Fusobacteriaceae</taxon>
        <taxon>Fusobacterium</taxon>
    </lineage>
</organism>
<dbReference type="EMBL" id="JACJLT010000144">
    <property type="protein sequence ID" value="MBM6875988.1"/>
    <property type="molecule type" value="Genomic_DNA"/>
</dbReference>
<dbReference type="RefSeq" id="WP_204716641.1">
    <property type="nucleotide sequence ID" value="NZ_JACJLT010000144.1"/>
</dbReference>
<keyword evidence="2" id="KW-1185">Reference proteome</keyword>
<evidence type="ECO:0000313" key="2">
    <source>
        <dbReference type="Proteomes" id="UP000728968"/>
    </source>
</evidence>
<evidence type="ECO:0000313" key="1">
    <source>
        <dbReference type="EMBL" id="MBM6875988.1"/>
    </source>
</evidence>